<dbReference type="Gene3D" id="3.30.230.10">
    <property type="match status" value="1"/>
</dbReference>
<keyword evidence="3 10" id="KW-0479">Metal-binding</keyword>
<reference evidence="12 13" key="1">
    <citation type="submission" date="2016-04" db="EMBL/GenBank/DDBJ databases">
        <title>Chloroflexus islandicus sp. nov., a thermophilic filamentous anoxygenic phototrophic bacterium from geyser Strokkur (Iceland).</title>
        <authorList>
            <person name="Gaisin V.A."/>
            <person name="Kalashnikov A.M."/>
            <person name="Sukhacheva M.V."/>
            <person name="Grouzdev D.S."/>
            <person name="Ivanov T.M."/>
            <person name="Kuznetsov B."/>
            <person name="Gorlenko V.M."/>
        </authorList>
    </citation>
    <scope>NUCLEOTIDE SEQUENCE [LARGE SCALE GENOMIC DNA]</scope>
    <source>
        <strain evidence="13">isl-2</strain>
    </source>
</reference>
<evidence type="ECO:0000256" key="6">
    <source>
        <dbReference type="ARBA" id="ARBA00022842"/>
    </source>
</evidence>
<dbReference type="InterPro" id="IPR013506">
    <property type="entry name" value="Topo_IIA_bsu_dom2"/>
</dbReference>
<evidence type="ECO:0000313" key="13">
    <source>
        <dbReference type="Proteomes" id="UP000078287"/>
    </source>
</evidence>
<dbReference type="GO" id="GO:0003677">
    <property type="term" value="F:DNA binding"/>
    <property type="evidence" value="ECO:0007669"/>
    <property type="project" value="UniProtKB-KW"/>
</dbReference>
<evidence type="ECO:0000256" key="1">
    <source>
        <dbReference type="ARBA" id="ARBA00000185"/>
    </source>
</evidence>
<dbReference type="EMBL" id="LWQS01000093">
    <property type="protein sequence ID" value="OAN40514.1"/>
    <property type="molecule type" value="Genomic_DNA"/>
</dbReference>
<dbReference type="SMART" id="SM00387">
    <property type="entry name" value="HATPase_c"/>
    <property type="match status" value="1"/>
</dbReference>
<dbReference type="GO" id="GO:0005694">
    <property type="term" value="C:chromosome"/>
    <property type="evidence" value="ECO:0007669"/>
    <property type="project" value="InterPro"/>
</dbReference>
<dbReference type="PANTHER" id="PTHR45866">
    <property type="entry name" value="DNA GYRASE/TOPOISOMERASE SUBUNIT B"/>
    <property type="match status" value="1"/>
</dbReference>
<evidence type="ECO:0000256" key="5">
    <source>
        <dbReference type="ARBA" id="ARBA00022840"/>
    </source>
</evidence>
<dbReference type="Pfam" id="PF01751">
    <property type="entry name" value="Toprim"/>
    <property type="match status" value="1"/>
</dbReference>
<dbReference type="FunFam" id="3.40.50.670:FF:000002">
    <property type="entry name" value="DNA gyrase subunit B"/>
    <property type="match status" value="1"/>
</dbReference>
<dbReference type="InterPro" id="IPR003594">
    <property type="entry name" value="HATPase_dom"/>
</dbReference>
<evidence type="ECO:0000256" key="10">
    <source>
        <dbReference type="HAMAP-Rule" id="MF_01898"/>
    </source>
</evidence>
<dbReference type="STRING" id="1707952.A6A03_04160"/>
<dbReference type="InterPro" id="IPR000565">
    <property type="entry name" value="Topo_IIA_B"/>
</dbReference>
<dbReference type="InterPro" id="IPR011557">
    <property type="entry name" value="GyrB"/>
</dbReference>
<comment type="cofactor">
    <cofactor evidence="10">
        <name>Mg(2+)</name>
        <dbReference type="ChEBI" id="CHEBI:18420"/>
    </cofactor>
    <cofactor evidence="10">
        <name>Mn(2+)</name>
        <dbReference type="ChEBI" id="CHEBI:29035"/>
    </cofactor>
    <cofactor evidence="10">
        <name>Ca(2+)</name>
        <dbReference type="ChEBI" id="CHEBI:29108"/>
    </cofactor>
    <text evidence="10">Binds two Mg(2+) per subunit. The magnesium ions form salt bridges with both the protein and the DNA. Can also accept other divalent metal cations, such as Mn(2+) or Ca(2+).</text>
</comment>
<keyword evidence="7 10" id="KW-0799">Topoisomerase</keyword>
<dbReference type="CDD" id="cd03366">
    <property type="entry name" value="TOPRIM_TopoIIA_GyrB"/>
    <property type="match status" value="1"/>
</dbReference>
<dbReference type="SUPFAM" id="SSF56719">
    <property type="entry name" value="Type II DNA topoisomerase"/>
    <property type="match status" value="1"/>
</dbReference>
<dbReference type="GO" id="GO:0005737">
    <property type="term" value="C:cytoplasm"/>
    <property type="evidence" value="ECO:0007669"/>
    <property type="project" value="UniProtKB-SubCell"/>
</dbReference>
<dbReference type="GO" id="GO:0006261">
    <property type="term" value="P:DNA-templated DNA replication"/>
    <property type="evidence" value="ECO:0007669"/>
    <property type="project" value="UniProtKB-UniRule"/>
</dbReference>
<feature type="domain" description="Toprim" evidence="11">
    <location>
        <begin position="420"/>
        <end position="534"/>
    </location>
</feature>
<dbReference type="InterPro" id="IPR014721">
    <property type="entry name" value="Ribsml_uS5_D2-typ_fold_subgr"/>
</dbReference>
<dbReference type="SUPFAM" id="SSF54211">
    <property type="entry name" value="Ribosomal protein S5 domain 2-like"/>
    <property type="match status" value="1"/>
</dbReference>
<evidence type="ECO:0000256" key="4">
    <source>
        <dbReference type="ARBA" id="ARBA00022741"/>
    </source>
</evidence>
<sequence length="636" mass="71165">MTNETPATYDESQIQVLEGMEAVRKRPGMYIGPTDINGLHTMVREVVDNSVDEVMAGRATSVSVTIHRDGSVTVSDDGSGIPVGIHPKEGISTLTLVMTRLHAGGKFGSGGYKVSSGLHGVGVSAVNALSAYMRVDVYRNGRHYYQEYRAGVPVTDVIDLEPTDRHGTTTRFLPDTSIIQTLDYNFDTLAQRFREMSYLNKGLRFKFVDERTNRELNFYFEGGIVSYVRHLNKDKVVLHRQPFYVERMVDEVMVEVALQYTDSFDTDNVYTFANNINNSDGGAHLSGFRTALTRVINNYARAKGLLKENESNLTGDDVREGLTAVISVKLKDPQFSSQTKEKLVSPEAASAVATVFGDAFSAWLDENPTEARRIIEKAISAARTRLAVQKVRETARKSAMEGFSLPGKLADCSDPNPARCELYIVEGDSAGGTAKQGRDRRFQAILPLRGKILNVEKSRLDRMLSNAEVRALITAIGASIGDQFDLSKLRYHRIFLMTDADVDGSHIRTLLLTFFFRHMRPLITNGHLFIAQPPLYRIKHGREQVYTYSDAERDAYLSKLPPGTKVEIQRYKGLGEMNAEQLWETTMNPQNRVILQVTLEDAARADETFTMLMGDLVPPRRRFIQTHANEVVELDI</sequence>
<dbReference type="CDD" id="cd00822">
    <property type="entry name" value="TopoII_Trans_DNA_gyrase"/>
    <property type="match status" value="1"/>
</dbReference>
<dbReference type="Pfam" id="PF00986">
    <property type="entry name" value="DNA_gyraseB_C"/>
    <property type="match status" value="1"/>
</dbReference>
<dbReference type="CDD" id="cd16928">
    <property type="entry name" value="HATPase_GyrB-like"/>
    <property type="match status" value="1"/>
</dbReference>
<dbReference type="Gene3D" id="3.40.50.670">
    <property type="match status" value="1"/>
</dbReference>
<dbReference type="NCBIfam" id="TIGR01059">
    <property type="entry name" value="gyrB"/>
    <property type="match status" value="1"/>
</dbReference>
<evidence type="ECO:0000259" key="11">
    <source>
        <dbReference type="PROSITE" id="PS50880"/>
    </source>
</evidence>
<evidence type="ECO:0000256" key="3">
    <source>
        <dbReference type="ARBA" id="ARBA00022723"/>
    </source>
</evidence>
<comment type="function">
    <text evidence="10">A type II topoisomerase that negatively supercoils closed circular double-stranded (ds) DNA in an ATP-dependent manner to modulate DNA topology and maintain chromosomes in an underwound state. Negative supercoiling favors strand separation, and DNA replication, transcription, recombination and repair, all of which involve strand separation. Also able to catalyze the interconversion of other topological isomers of dsDNA rings, including catenanes and knotted rings. Type II topoisomerases break and join 2 DNA strands simultaneously in an ATP-dependent manner.</text>
</comment>
<evidence type="ECO:0000256" key="9">
    <source>
        <dbReference type="ARBA" id="ARBA00023235"/>
    </source>
</evidence>
<evidence type="ECO:0000256" key="8">
    <source>
        <dbReference type="ARBA" id="ARBA00023125"/>
    </source>
</evidence>
<gene>
    <name evidence="10 12" type="primary">gyrB</name>
    <name evidence="12" type="ORF">A6A03_04160</name>
</gene>
<dbReference type="PRINTS" id="PR00418">
    <property type="entry name" value="TPI2FAMILY"/>
</dbReference>
<evidence type="ECO:0000256" key="7">
    <source>
        <dbReference type="ARBA" id="ARBA00023029"/>
    </source>
</evidence>
<evidence type="ECO:0000256" key="2">
    <source>
        <dbReference type="ARBA" id="ARBA00010708"/>
    </source>
</evidence>
<keyword evidence="9 10" id="KW-0413">Isomerase</keyword>
<dbReference type="InterPro" id="IPR006171">
    <property type="entry name" value="TOPRIM_dom"/>
</dbReference>
<dbReference type="PANTHER" id="PTHR45866:SF1">
    <property type="entry name" value="DNA GYRASE SUBUNIT B, MITOCHONDRIAL"/>
    <property type="match status" value="1"/>
</dbReference>
<dbReference type="NCBIfam" id="NF011501">
    <property type="entry name" value="PRK14939.1"/>
    <property type="match status" value="1"/>
</dbReference>
<dbReference type="Pfam" id="PF02518">
    <property type="entry name" value="HATPase_c"/>
    <property type="match status" value="1"/>
</dbReference>
<dbReference type="PROSITE" id="PS50880">
    <property type="entry name" value="TOPRIM"/>
    <property type="match status" value="1"/>
</dbReference>
<evidence type="ECO:0000313" key="12">
    <source>
        <dbReference type="EMBL" id="OAN40514.1"/>
    </source>
</evidence>
<dbReference type="Pfam" id="PF00204">
    <property type="entry name" value="DNA_gyraseB"/>
    <property type="match status" value="1"/>
</dbReference>
<dbReference type="PROSITE" id="PS00177">
    <property type="entry name" value="TOPOISOMERASE_II"/>
    <property type="match status" value="1"/>
</dbReference>
<dbReference type="InterPro" id="IPR013760">
    <property type="entry name" value="Topo_IIA-like_dom_sf"/>
</dbReference>
<dbReference type="InterPro" id="IPR020568">
    <property type="entry name" value="Ribosomal_Su5_D2-typ_SF"/>
</dbReference>
<dbReference type="NCBIfam" id="NF004189">
    <property type="entry name" value="PRK05644.1"/>
    <property type="match status" value="1"/>
</dbReference>
<keyword evidence="4 10" id="KW-0547">Nucleotide-binding</keyword>
<dbReference type="InterPro" id="IPR013759">
    <property type="entry name" value="Topo_IIA_B_C"/>
</dbReference>
<comment type="catalytic activity">
    <reaction evidence="1 10">
        <text>ATP-dependent breakage, passage and rejoining of double-stranded DNA.</text>
        <dbReference type="EC" id="5.6.2.2"/>
    </reaction>
</comment>
<keyword evidence="5 10" id="KW-0067">ATP-binding</keyword>
<accession>A0A178LZP6</accession>
<comment type="caution">
    <text evidence="12">The sequence shown here is derived from an EMBL/GenBank/DDBJ whole genome shotgun (WGS) entry which is preliminary data.</text>
</comment>
<dbReference type="OrthoDB" id="9802808at2"/>
<feature type="binding site" evidence="10">
    <location>
        <position position="426"/>
    </location>
    <ligand>
        <name>Mg(2+)</name>
        <dbReference type="ChEBI" id="CHEBI:18420"/>
        <label>1</label>
        <note>catalytic</note>
    </ligand>
</feature>
<keyword evidence="6 10" id="KW-0460">Magnesium</keyword>
<dbReference type="InterPro" id="IPR002288">
    <property type="entry name" value="DNA_gyrase_B_C"/>
</dbReference>
<dbReference type="GO" id="GO:0034335">
    <property type="term" value="F:DNA negative supercoiling activity"/>
    <property type="evidence" value="ECO:0007669"/>
    <property type="project" value="UniProtKB-ARBA"/>
</dbReference>
<comment type="subunit">
    <text evidence="10">Heterotetramer, composed of two GyrA and two GyrB chains. In the heterotetramer, GyrA contains the active site tyrosine that forms a transient covalent intermediate with DNA, while GyrB binds cofactors and catalyzes ATP hydrolysis.</text>
</comment>
<feature type="binding site" evidence="10">
    <location>
        <position position="499"/>
    </location>
    <ligand>
        <name>Mg(2+)</name>
        <dbReference type="ChEBI" id="CHEBI:18420"/>
        <label>1</label>
        <note>catalytic</note>
    </ligand>
</feature>
<feature type="site" description="Interaction with DNA" evidence="10">
    <location>
        <position position="451"/>
    </location>
</feature>
<dbReference type="Gene3D" id="3.30.565.10">
    <property type="entry name" value="Histidine kinase-like ATPase, C-terminal domain"/>
    <property type="match status" value="1"/>
</dbReference>
<dbReference type="FunFam" id="3.30.565.10:FF:000088">
    <property type="entry name" value="DNA topoisomerase (ATP-hydrolyzing)"/>
    <property type="match status" value="1"/>
</dbReference>
<dbReference type="AlphaFoldDB" id="A0A178LZP6"/>
<keyword evidence="13" id="KW-1185">Reference proteome</keyword>
<feature type="binding site" evidence="10">
    <location>
        <position position="499"/>
    </location>
    <ligand>
        <name>Mg(2+)</name>
        <dbReference type="ChEBI" id="CHEBI:18420"/>
        <label>2</label>
    </ligand>
</feature>
<keyword evidence="8" id="KW-0238">DNA-binding</keyword>
<dbReference type="GO" id="GO:0005524">
    <property type="term" value="F:ATP binding"/>
    <property type="evidence" value="ECO:0007669"/>
    <property type="project" value="UniProtKB-UniRule"/>
</dbReference>
<comment type="similarity">
    <text evidence="2 10">Belongs to the type II topoisomerase GyrB family.</text>
</comment>
<dbReference type="HAMAP" id="MF_01898">
    <property type="entry name" value="GyrB"/>
    <property type="match status" value="1"/>
</dbReference>
<dbReference type="Proteomes" id="UP000078287">
    <property type="component" value="Unassembled WGS sequence"/>
</dbReference>
<protein>
    <recommendedName>
        <fullName evidence="10">DNA gyrase subunit B</fullName>
        <ecNumber evidence="10">5.6.2.2</ecNumber>
    </recommendedName>
</protein>
<dbReference type="FunFam" id="3.30.230.10:FF:000005">
    <property type="entry name" value="DNA gyrase subunit B"/>
    <property type="match status" value="1"/>
</dbReference>
<dbReference type="PRINTS" id="PR01159">
    <property type="entry name" value="DNAGYRASEB"/>
</dbReference>
<dbReference type="SUPFAM" id="SSF55874">
    <property type="entry name" value="ATPase domain of HSP90 chaperone/DNA topoisomerase II/histidine kinase"/>
    <property type="match status" value="1"/>
</dbReference>
<comment type="miscellaneous">
    <text evidence="10">Few gyrases are as efficient as E.coli at forming negative supercoils. Not all organisms have 2 type II topoisomerases; in organisms with a single type II topoisomerase this enzyme also has to decatenate newly replicated chromosomes.</text>
</comment>
<name>A0A178LZP6_9CHLR</name>
<dbReference type="GO" id="GO:0046872">
    <property type="term" value="F:metal ion binding"/>
    <property type="evidence" value="ECO:0007669"/>
    <property type="project" value="UniProtKB-KW"/>
</dbReference>
<dbReference type="EC" id="5.6.2.2" evidence="10"/>
<dbReference type="GO" id="GO:0006265">
    <property type="term" value="P:DNA topological change"/>
    <property type="evidence" value="ECO:0007669"/>
    <property type="project" value="UniProtKB-UniRule"/>
</dbReference>
<organism evidence="12 13">
    <name type="scientific">Chloroflexus islandicus</name>
    <dbReference type="NCBI Taxonomy" id="1707952"/>
    <lineage>
        <taxon>Bacteria</taxon>
        <taxon>Bacillati</taxon>
        <taxon>Chloroflexota</taxon>
        <taxon>Chloroflexia</taxon>
        <taxon>Chloroflexales</taxon>
        <taxon>Chloroflexineae</taxon>
        <taxon>Chloroflexaceae</taxon>
        <taxon>Chloroflexus</taxon>
    </lineage>
</organism>
<dbReference type="InterPro" id="IPR001241">
    <property type="entry name" value="Topo_IIA"/>
</dbReference>
<dbReference type="RefSeq" id="WP_066790777.1">
    <property type="nucleotide sequence ID" value="NZ_LWQS01000093.1"/>
</dbReference>
<comment type="subcellular location">
    <subcellularLocation>
        <location evidence="10">Cytoplasm</location>
    </subcellularLocation>
</comment>
<keyword evidence="10" id="KW-0963">Cytoplasm</keyword>
<dbReference type="SMART" id="SM00433">
    <property type="entry name" value="TOP2c"/>
    <property type="match status" value="1"/>
</dbReference>
<feature type="binding site" evidence="10">
    <location>
        <position position="501"/>
    </location>
    <ligand>
        <name>Mg(2+)</name>
        <dbReference type="ChEBI" id="CHEBI:18420"/>
        <label>2</label>
    </ligand>
</feature>
<proteinExistence type="inferred from homology"/>
<feature type="site" description="Interaction with DNA" evidence="10">
    <location>
        <position position="454"/>
    </location>
</feature>
<dbReference type="InterPro" id="IPR036890">
    <property type="entry name" value="HATPase_C_sf"/>
</dbReference>
<dbReference type="InterPro" id="IPR018522">
    <property type="entry name" value="TopoIIA_CS"/>
</dbReference>
<dbReference type="InterPro" id="IPR034160">
    <property type="entry name" value="TOPRIM_GyrB"/>
</dbReference>